<proteinExistence type="predicted"/>
<feature type="region of interest" description="Disordered" evidence="1">
    <location>
        <begin position="250"/>
        <end position="326"/>
    </location>
</feature>
<comment type="caution">
    <text evidence="2">The sequence shown here is derived from an EMBL/GenBank/DDBJ whole genome shotgun (WGS) entry which is preliminary data.</text>
</comment>
<accession>A0A9W6TP06</accession>
<evidence type="ECO:0000256" key="1">
    <source>
        <dbReference type="SAM" id="MobiDB-lite"/>
    </source>
</evidence>
<reference evidence="2" key="1">
    <citation type="submission" date="2023-04" db="EMBL/GenBank/DDBJ databases">
        <title>Phytophthora lilii NBRC 32176.</title>
        <authorList>
            <person name="Ichikawa N."/>
            <person name="Sato H."/>
            <person name="Tonouchi N."/>
        </authorList>
    </citation>
    <scope>NUCLEOTIDE SEQUENCE</scope>
    <source>
        <strain evidence="2">NBRC 32176</strain>
    </source>
</reference>
<feature type="region of interest" description="Disordered" evidence="1">
    <location>
        <begin position="142"/>
        <end position="166"/>
    </location>
</feature>
<dbReference type="Proteomes" id="UP001165083">
    <property type="component" value="Unassembled WGS sequence"/>
</dbReference>
<dbReference type="AlphaFoldDB" id="A0A9W6TP06"/>
<feature type="compositionally biased region" description="Low complexity" evidence="1">
    <location>
        <begin position="146"/>
        <end position="166"/>
    </location>
</feature>
<protein>
    <submittedName>
        <fullName evidence="2">Unnamed protein product</fullName>
    </submittedName>
</protein>
<name>A0A9W6TP06_9STRA</name>
<feature type="compositionally biased region" description="Low complexity" evidence="1">
    <location>
        <begin position="258"/>
        <end position="273"/>
    </location>
</feature>
<evidence type="ECO:0000313" key="3">
    <source>
        <dbReference type="Proteomes" id="UP001165083"/>
    </source>
</evidence>
<keyword evidence="3" id="KW-1185">Reference proteome</keyword>
<dbReference type="EMBL" id="BSXW01000265">
    <property type="protein sequence ID" value="GMF16967.1"/>
    <property type="molecule type" value="Genomic_DNA"/>
</dbReference>
<evidence type="ECO:0000313" key="2">
    <source>
        <dbReference type="EMBL" id="GMF16967.1"/>
    </source>
</evidence>
<feature type="compositionally biased region" description="Low complexity" evidence="1">
    <location>
        <begin position="297"/>
        <end position="326"/>
    </location>
</feature>
<sequence>MMLSPEGTNDVLAGRSSHRSVELSHYFCWSIVDDGSSWCQAIPGTLGRAVREATTLRAMIHSAYCSWRPSGVCLFEAGNPATAASSVIHSSSFFSPSPVQISSPPVQDEPHQDYRAHRHHCCYHGLAHGGWQILQQTSISGDDSYTTTSTTTPTVTPAVPTSNPVVTPTTTPTATMGWASTKSIHGASGGIGAGVSGSANGGVSGGFGAGVSGSANGGVSGGIGAGVSGKVGLSTRNVYWNETFSTTYNKKNEKTSTGKKSSTKTSTKSSAKTVQAGKSAEGGSWFTTNWWKPGFRSTSSTSKTPCPKSSTSGQSTKQSTKQSLRQ</sequence>
<gene>
    <name evidence="2" type="ORF">Plil01_000613800</name>
</gene>
<organism evidence="2 3">
    <name type="scientific">Phytophthora lilii</name>
    <dbReference type="NCBI Taxonomy" id="2077276"/>
    <lineage>
        <taxon>Eukaryota</taxon>
        <taxon>Sar</taxon>
        <taxon>Stramenopiles</taxon>
        <taxon>Oomycota</taxon>
        <taxon>Peronosporomycetes</taxon>
        <taxon>Peronosporales</taxon>
        <taxon>Peronosporaceae</taxon>
        <taxon>Phytophthora</taxon>
    </lineage>
</organism>